<accession>A0A6B0VCW3</accession>
<comment type="similarity">
    <text evidence="3">Belongs to the CD36 family.</text>
</comment>
<keyword evidence="7 14" id="KW-0472">Membrane</keyword>
<protein>
    <recommendedName>
        <fullName evidence="11">Scavenger receptor class B member 1</fullName>
    </recommendedName>
    <alternativeName>
        <fullName evidence="12">SR-BI</fullName>
    </alternativeName>
</protein>
<organism evidence="15">
    <name type="scientific">Ixodes ricinus</name>
    <name type="common">Common tick</name>
    <name type="synonym">Acarus ricinus</name>
    <dbReference type="NCBI Taxonomy" id="34613"/>
    <lineage>
        <taxon>Eukaryota</taxon>
        <taxon>Metazoa</taxon>
        <taxon>Ecdysozoa</taxon>
        <taxon>Arthropoda</taxon>
        <taxon>Chelicerata</taxon>
        <taxon>Arachnida</taxon>
        <taxon>Acari</taxon>
        <taxon>Parasitiformes</taxon>
        <taxon>Ixodida</taxon>
        <taxon>Ixodoidea</taxon>
        <taxon>Ixodidae</taxon>
        <taxon>Ixodinae</taxon>
        <taxon>Ixodes</taxon>
    </lineage>
</organism>
<dbReference type="EMBL" id="GIFC01018080">
    <property type="protein sequence ID" value="MXV00164.1"/>
    <property type="molecule type" value="Transcribed_RNA"/>
</dbReference>
<evidence type="ECO:0000256" key="2">
    <source>
        <dbReference type="ARBA" id="ARBA00004651"/>
    </source>
</evidence>
<dbReference type="GO" id="GO:0005737">
    <property type="term" value="C:cytoplasm"/>
    <property type="evidence" value="ECO:0007669"/>
    <property type="project" value="TreeGrafter"/>
</dbReference>
<evidence type="ECO:0000256" key="1">
    <source>
        <dbReference type="ARBA" id="ARBA00004189"/>
    </source>
</evidence>
<evidence type="ECO:0000256" key="13">
    <source>
        <dbReference type="SAM" id="MobiDB-lite"/>
    </source>
</evidence>
<dbReference type="PANTHER" id="PTHR11923">
    <property type="entry name" value="SCAVENGER RECEPTOR CLASS B TYPE-1 SR-B1"/>
    <property type="match status" value="1"/>
</dbReference>
<keyword evidence="5 14" id="KW-0812">Transmembrane</keyword>
<evidence type="ECO:0000256" key="10">
    <source>
        <dbReference type="ARBA" id="ARBA00023180"/>
    </source>
</evidence>
<feature type="transmembrane region" description="Helical" evidence="14">
    <location>
        <begin position="470"/>
        <end position="494"/>
    </location>
</feature>
<reference evidence="15" key="1">
    <citation type="submission" date="2019-12" db="EMBL/GenBank/DDBJ databases">
        <title>An insight into the sialome of adult female Ixodes ricinus ticks feeding for 6 days.</title>
        <authorList>
            <person name="Perner J."/>
            <person name="Ribeiro J.M.C."/>
        </authorList>
    </citation>
    <scope>NUCLEOTIDE SEQUENCE</scope>
    <source>
        <strain evidence="15">Semi-engorged</strain>
        <tissue evidence="15">Salivary glands</tissue>
    </source>
</reference>
<dbReference type="PRINTS" id="PR01609">
    <property type="entry name" value="CD36FAMILY"/>
</dbReference>
<evidence type="ECO:0000256" key="6">
    <source>
        <dbReference type="ARBA" id="ARBA00022989"/>
    </source>
</evidence>
<evidence type="ECO:0000256" key="11">
    <source>
        <dbReference type="ARBA" id="ARBA00040821"/>
    </source>
</evidence>
<dbReference type="AlphaFoldDB" id="A0A6B0VCW3"/>
<sequence length="583" mass="65163">MCGRRSCISLCVISLLSVVLGMLTLLGFDNIFRLILNKEVSLAEHSRAFPMWRDVGHETLVRFYFFNVTNPDEALTGRKPSVKELGPYTYRAEWVKHNITFHDNGTLSYIETKRYYFERSLSIGPEEDEIMTVNVPFVTTAQLLKEQNFIIRGIASLTLSGLGQRIFISRTVGQLTFGGYPDILILLGSVVDSGRPRPGQPGFNIQDVFRNGYRAVTKVLGSLVDPNQQGTNGKFGYMINKNDTVDGEYTIFTGENDISQVNKVYEFNKQRELNVWHGDECNQLKGTLGHLRPPLSKVDEQVIFIPDICRSIPTENMGYEDFMGLKVKRFVAGPLAFDSGQKFRENSCFAAGKELPEGGSDLGPCKQGAPLVLSFPHFLYADPAYLADVDGLHPDADKHQFFFNSEPTLGVTVNVRGRIQVSVVLERVFGLGPFSQVAEGVLPLFWQETYVEARGDTLKMLRTIVNLPEYVQWFSVGIIIVSSIALASTAFALFRPRTRRGDITKVRPINGASKAKYADTHCADILPNKVERIIQNGLERLPNTFGITAARNNFINELKSGNNNNPRRPSEPSAPPEVNIYKS</sequence>
<dbReference type="Pfam" id="PF01130">
    <property type="entry name" value="CD36"/>
    <property type="match status" value="1"/>
</dbReference>
<name>A0A6B0VCW3_IXORI</name>
<dbReference type="PANTHER" id="PTHR11923:SF110">
    <property type="entry name" value="SCAVENGER RECEPTOR CLASS B MEMBER 1"/>
    <property type="match status" value="1"/>
</dbReference>
<keyword evidence="10" id="KW-0325">Glycoprotein</keyword>
<evidence type="ECO:0000256" key="3">
    <source>
        <dbReference type="ARBA" id="ARBA00010532"/>
    </source>
</evidence>
<evidence type="ECO:0000256" key="8">
    <source>
        <dbReference type="ARBA" id="ARBA00023157"/>
    </source>
</evidence>
<keyword evidence="9" id="KW-0675">Receptor</keyword>
<feature type="transmembrane region" description="Helical" evidence="14">
    <location>
        <begin position="7"/>
        <end position="28"/>
    </location>
</feature>
<feature type="region of interest" description="Disordered" evidence="13">
    <location>
        <begin position="559"/>
        <end position="583"/>
    </location>
</feature>
<evidence type="ECO:0000256" key="5">
    <source>
        <dbReference type="ARBA" id="ARBA00022692"/>
    </source>
</evidence>
<keyword evidence="8" id="KW-1015">Disulfide bond</keyword>
<evidence type="ECO:0000256" key="12">
    <source>
        <dbReference type="ARBA" id="ARBA00042244"/>
    </source>
</evidence>
<evidence type="ECO:0000256" key="7">
    <source>
        <dbReference type="ARBA" id="ARBA00023136"/>
    </source>
</evidence>
<comment type="subcellular location">
    <subcellularLocation>
        <location evidence="2">Cell membrane</location>
        <topology evidence="2">Multi-pass membrane protein</topology>
    </subcellularLocation>
    <subcellularLocation>
        <location evidence="1">Membrane</location>
        <location evidence="1">Caveola</location>
        <topology evidence="1">Multi-pass membrane protein</topology>
    </subcellularLocation>
</comment>
<evidence type="ECO:0000256" key="4">
    <source>
        <dbReference type="ARBA" id="ARBA00022475"/>
    </source>
</evidence>
<dbReference type="GO" id="GO:0005901">
    <property type="term" value="C:caveola"/>
    <property type="evidence" value="ECO:0007669"/>
    <property type="project" value="UniProtKB-SubCell"/>
</dbReference>
<proteinExistence type="inferred from homology"/>
<evidence type="ECO:0000313" key="15">
    <source>
        <dbReference type="EMBL" id="MXV00164.1"/>
    </source>
</evidence>
<keyword evidence="6 14" id="KW-1133">Transmembrane helix</keyword>
<evidence type="ECO:0000256" key="9">
    <source>
        <dbReference type="ARBA" id="ARBA00023170"/>
    </source>
</evidence>
<dbReference type="GO" id="GO:0005044">
    <property type="term" value="F:scavenger receptor activity"/>
    <property type="evidence" value="ECO:0007669"/>
    <property type="project" value="TreeGrafter"/>
</dbReference>
<dbReference type="InterPro" id="IPR002159">
    <property type="entry name" value="CD36_fam"/>
</dbReference>
<keyword evidence="4" id="KW-1003">Cell membrane</keyword>
<evidence type="ECO:0000256" key="14">
    <source>
        <dbReference type="SAM" id="Phobius"/>
    </source>
</evidence>